<keyword evidence="7" id="KW-1185">Reference proteome</keyword>
<dbReference type="CDD" id="cd00067">
    <property type="entry name" value="GAL4"/>
    <property type="match status" value="1"/>
</dbReference>
<dbReference type="InterPro" id="IPR006140">
    <property type="entry name" value="D-isomer_DH_NAD-bd"/>
</dbReference>
<dbReference type="GO" id="GO:0030267">
    <property type="term" value="F:glyoxylate reductase (NADPH) activity"/>
    <property type="evidence" value="ECO:0007669"/>
    <property type="project" value="TreeGrafter"/>
</dbReference>
<dbReference type="Gene3D" id="4.10.240.10">
    <property type="entry name" value="Zn(2)-C6 fungal-type DNA-binding domain"/>
    <property type="match status" value="1"/>
</dbReference>
<sequence length="990" mass="109981">MPPSPPTSAGSTTPRRIFACERCFRRKQRCDRALPVCTPCRTSRSACTESDREVGAVQIDDNTITRKGYVTTLVERLDALEDEARRRGLTVGDTMGDNVAGDDSQHGESYRPVSQPSTTVQVDPEMQSVAGPKVDMEMLSLSAMAEPRSRAEEFLKQLSMPRIIAGVTQTYGGNPEITSRVDSLWEGISQYIRHPAAQSRRLHVSHDEAIKSLETYLDVVDFRFPRLPVSKVRSGIEAITAPDESVYQERLSNDPAHIFMAYMIIAIVPLVSDNYPISQGSFVSIHLLAKCLKVLDRVFNQEDGVDIIQCLHLLVLFSIHCSAAGSAWHLIGFAMNKCIGLGYHREDDRHVPGRSDEEAQQRRWAFWGCYFLDRLICNALGRPFTIQNRDIGISLPDEVSNIVSSPSPSPIEACHIHLFRYAILLSHATSNQSQEDFHSHLGHLLQWRASTPPSNDVLIERARLYQTSLFHTLMLRLAISQIVHPYRFEDPGDSFSSLSYTDPSSGQSRRPMDVGSIEHSRVTDLSLLDICRAVSISIDRPGMAGRHFLSMITGYSAFSMALAVLYHRATVLASCAVPEPSGQGSIENYWHDLLRVACEKLTITGRQFPRMQEYKRITDRLWTLIDKHAVNHQSQADVCAEIDGTVLLNLHLKHHLSLRINMPTMTSYLDSEPPAVSSEPKPKLYILSDFHPEAVKYAQSLFDCILYQDPEGDNWRSNATAILIKDYYVTDEDLKSAPQLRVIGKQGVGLDKIDLEACERRGVRVCNSPGVNAGAVAEMAVCLALSVAREVPQIVMRQRVGAETIRKETVSGLLLSKRVVGVIGMGHIGQAVARMFQGGFQASIVAYDPYHPSKGGAWDSIPHKRVHELDELLQIADVVTVHVPLTSTTKGLISLAQMKRMKRTAILINTARGGIVDEDDLAHALIDGYIWGAGFDCHVEEPPTLARYERLWNCPRFVGTPHIAAATDETQIATINAATDGVYKYLTSGN</sequence>
<dbReference type="GO" id="GO:0006351">
    <property type="term" value="P:DNA-templated transcription"/>
    <property type="evidence" value="ECO:0007669"/>
    <property type="project" value="InterPro"/>
</dbReference>
<evidence type="ECO:0000313" key="7">
    <source>
        <dbReference type="Proteomes" id="UP000717696"/>
    </source>
</evidence>
<evidence type="ECO:0000256" key="2">
    <source>
        <dbReference type="ARBA" id="ARBA00023002"/>
    </source>
</evidence>
<dbReference type="PROSITE" id="PS00670">
    <property type="entry name" value="D_2_HYDROXYACID_DH_2"/>
    <property type="match status" value="1"/>
</dbReference>
<dbReference type="AlphaFoldDB" id="A0A9P9EGX5"/>
<dbReference type="SUPFAM" id="SSF57701">
    <property type="entry name" value="Zn2/Cys6 DNA-binding domain"/>
    <property type="match status" value="1"/>
</dbReference>
<dbReference type="SUPFAM" id="SSF52283">
    <property type="entry name" value="Formate/glycerate dehydrogenase catalytic domain-like"/>
    <property type="match status" value="1"/>
</dbReference>
<dbReference type="CDD" id="cd12148">
    <property type="entry name" value="fungal_TF_MHR"/>
    <property type="match status" value="1"/>
</dbReference>
<dbReference type="SUPFAM" id="SSF51735">
    <property type="entry name" value="NAD(P)-binding Rossmann-fold domains"/>
    <property type="match status" value="1"/>
</dbReference>
<dbReference type="Proteomes" id="UP000717696">
    <property type="component" value="Unassembled WGS sequence"/>
</dbReference>
<dbReference type="GO" id="GO:0051287">
    <property type="term" value="F:NAD binding"/>
    <property type="evidence" value="ECO:0007669"/>
    <property type="project" value="InterPro"/>
</dbReference>
<dbReference type="EMBL" id="JAGMUU010000015">
    <property type="protein sequence ID" value="KAH7137458.1"/>
    <property type="molecule type" value="Genomic_DNA"/>
</dbReference>
<feature type="domain" description="Zn(2)-C6 fungal-type" evidence="5">
    <location>
        <begin position="19"/>
        <end position="49"/>
    </location>
</feature>
<dbReference type="InterPro" id="IPR029753">
    <property type="entry name" value="D-isomer_DH_CS"/>
</dbReference>
<dbReference type="GO" id="GO:0000981">
    <property type="term" value="F:DNA-binding transcription factor activity, RNA polymerase II-specific"/>
    <property type="evidence" value="ECO:0007669"/>
    <property type="project" value="InterPro"/>
</dbReference>
<dbReference type="InterPro" id="IPR050223">
    <property type="entry name" value="D-isomer_2-hydroxyacid_DH"/>
</dbReference>
<feature type="region of interest" description="Disordered" evidence="4">
    <location>
        <begin position="91"/>
        <end position="121"/>
    </location>
</feature>
<dbReference type="Pfam" id="PF02826">
    <property type="entry name" value="2-Hacid_dh_C"/>
    <property type="match status" value="1"/>
</dbReference>
<dbReference type="InterPro" id="IPR036864">
    <property type="entry name" value="Zn2-C6_fun-type_DNA-bd_sf"/>
</dbReference>
<dbReference type="GO" id="GO:0005829">
    <property type="term" value="C:cytosol"/>
    <property type="evidence" value="ECO:0007669"/>
    <property type="project" value="TreeGrafter"/>
</dbReference>
<evidence type="ECO:0000256" key="3">
    <source>
        <dbReference type="ARBA" id="ARBA00023242"/>
    </source>
</evidence>
<proteinExistence type="predicted"/>
<dbReference type="InterPro" id="IPR029752">
    <property type="entry name" value="D-isomer_DH_CS1"/>
</dbReference>
<dbReference type="SMART" id="SM00066">
    <property type="entry name" value="GAL4"/>
    <property type="match status" value="1"/>
</dbReference>
<gene>
    <name evidence="6" type="ORF">B0J13DRAFT_448548</name>
</gene>
<dbReference type="Pfam" id="PF00389">
    <property type="entry name" value="2-Hacid_dh"/>
    <property type="match status" value="1"/>
</dbReference>
<name>A0A9P9EGX5_9HYPO</name>
<comment type="caution">
    <text evidence="6">The sequence shown here is derived from an EMBL/GenBank/DDBJ whole genome shotgun (WGS) entry which is preliminary data.</text>
</comment>
<dbReference type="InterPro" id="IPR001138">
    <property type="entry name" value="Zn2Cys6_DnaBD"/>
</dbReference>
<evidence type="ECO:0000313" key="6">
    <source>
        <dbReference type="EMBL" id="KAH7137458.1"/>
    </source>
</evidence>
<reference evidence="6" key="1">
    <citation type="journal article" date="2021" name="Nat. Commun.">
        <title>Genetic determinants of endophytism in the Arabidopsis root mycobiome.</title>
        <authorList>
            <person name="Mesny F."/>
            <person name="Miyauchi S."/>
            <person name="Thiergart T."/>
            <person name="Pickel B."/>
            <person name="Atanasova L."/>
            <person name="Karlsson M."/>
            <person name="Huettel B."/>
            <person name="Barry K.W."/>
            <person name="Haridas S."/>
            <person name="Chen C."/>
            <person name="Bauer D."/>
            <person name="Andreopoulos W."/>
            <person name="Pangilinan J."/>
            <person name="LaButti K."/>
            <person name="Riley R."/>
            <person name="Lipzen A."/>
            <person name="Clum A."/>
            <person name="Drula E."/>
            <person name="Henrissat B."/>
            <person name="Kohler A."/>
            <person name="Grigoriev I.V."/>
            <person name="Martin F.M."/>
            <person name="Hacquard S."/>
        </authorList>
    </citation>
    <scope>NUCLEOTIDE SEQUENCE</scope>
    <source>
        <strain evidence="6">MPI-CAGE-AT-0021</strain>
    </source>
</reference>
<dbReference type="Gene3D" id="3.40.50.720">
    <property type="entry name" value="NAD(P)-binding Rossmann-like Domain"/>
    <property type="match status" value="2"/>
</dbReference>
<dbReference type="InterPro" id="IPR006139">
    <property type="entry name" value="D-isomer_2_OHA_DH_cat_dom"/>
</dbReference>
<dbReference type="PANTHER" id="PTHR10996">
    <property type="entry name" value="2-HYDROXYACID DEHYDROGENASE-RELATED"/>
    <property type="match status" value="1"/>
</dbReference>
<keyword evidence="3" id="KW-0539">Nucleus</keyword>
<dbReference type="Pfam" id="PF04082">
    <property type="entry name" value="Fungal_trans"/>
    <property type="match status" value="1"/>
</dbReference>
<keyword evidence="2" id="KW-0560">Oxidoreductase</keyword>
<feature type="compositionally biased region" description="Polar residues" evidence="4">
    <location>
        <begin position="112"/>
        <end position="121"/>
    </location>
</feature>
<dbReference type="Pfam" id="PF00172">
    <property type="entry name" value="Zn_clus"/>
    <property type="match status" value="1"/>
</dbReference>
<dbReference type="PROSITE" id="PS00065">
    <property type="entry name" value="D_2_HYDROXYACID_DH_1"/>
    <property type="match status" value="1"/>
</dbReference>
<dbReference type="GO" id="GO:0016618">
    <property type="term" value="F:hydroxypyruvate reductase [NAD(P)H] activity"/>
    <property type="evidence" value="ECO:0007669"/>
    <property type="project" value="TreeGrafter"/>
</dbReference>
<dbReference type="SMART" id="SM00906">
    <property type="entry name" value="Fungal_trans"/>
    <property type="match status" value="1"/>
</dbReference>
<evidence type="ECO:0000259" key="5">
    <source>
        <dbReference type="PROSITE" id="PS50048"/>
    </source>
</evidence>
<dbReference type="GO" id="GO:0003677">
    <property type="term" value="F:DNA binding"/>
    <property type="evidence" value="ECO:0007669"/>
    <property type="project" value="InterPro"/>
</dbReference>
<dbReference type="InterPro" id="IPR036291">
    <property type="entry name" value="NAD(P)-bd_dom_sf"/>
</dbReference>
<dbReference type="PROSITE" id="PS00671">
    <property type="entry name" value="D_2_HYDROXYACID_DH_3"/>
    <property type="match status" value="1"/>
</dbReference>
<dbReference type="OrthoDB" id="25921at2759"/>
<dbReference type="GO" id="GO:0008270">
    <property type="term" value="F:zinc ion binding"/>
    <property type="evidence" value="ECO:0007669"/>
    <property type="project" value="InterPro"/>
</dbReference>
<protein>
    <submittedName>
        <fullName evidence="6">D-isomer specific 2-hydroxyacid dehydrogenase</fullName>
    </submittedName>
</protein>
<evidence type="ECO:0000256" key="1">
    <source>
        <dbReference type="ARBA" id="ARBA00022723"/>
    </source>
</evidence>
<keyword evidence="1" id="KW-0479">Metal-binding</keyword>
<evidence type="ECO:0000256" key="4">
    <source>
        <dbReference type="SAM" id="MobiDB-lite"/>
    </source>
</evidence>
<dbReference type="PANTHER" id="PTHR10996:SF264">
    <property type="entry name" value="HYPOTHETICAL D-ISOMER SPECIFIC 2-HYDROXYACID DEHYDROGENASE (EUROFUNG)"/>
    <property type="match status" value="1"/>
</dbReference>
<dbReference type="InterPro" id="IPR007219">
    <property type="entry name" value="XnlR_reg_dom"/>
</dbReference>
<dbReference type="PROSITE" id="PS50048">
    <property type="entry name" value="ZN2_CY6_FUNGAL_2"/>
    <property type="match status" value="1"/>
</dbReference>
<organism evidence="6 7">
    <name type="scientific">Dactylonectria estremocensis</name>
    <dbReference type="NCBI Taxonomy" id="1079267"/>
    <lineage>
        <taxon>Eukaryota</taxon>
        <taxon>Fungi</taxon>
        <taxon>Dikarya</taxon>
        <taxon>Ascomycota</taxon>
        <taxon>Pezizomycotina</taxon>
        <taxon>Sordariomycetes</taxon>
        <taxon>Hypocreomycetidae</taxon>
        <taxon>Hypocreales</taxon>
        <taxon>Nectriaceae</taxon>
        <taxon>Dactylonectria</taxon>
    </lineage>
</organism>
<accession>A0A9P9EGX5</accession>